<keyword evidence="1" id="KW-0812">Transmembrane</keyword>
<keyword evidence="1" id="KW-1133">Transmembrane helix</keyword>
<feature type="transmembrane region" description="Helical" evidence="1">
    <location>
        <begin position="52"/>
        <end position="74"/>
    </location>
</feature>
<comment type="caution">
    <text evidence="2">The sequence shown here is derived from an EMBL/GenBank/DDBJ whole genome shotgun (WGS) entry which is preliminary data.</text>
</comment>
<evidence type="ECO:0000313" key="2">
    <source>
        <dbReference type="EMBL" id="GMF40786.1"/>
    </source>
</evidence>
<keyword evidence="3" id="KW-1185">Reference proteome</keyword>
<protein>
    <submittedName>
        <fullName evidence="2">Unnamed protein product</fullName>
    </submittedName>
</protein>
<organism evidence="2 3">
    <name type="scientific">Phytophthora fragariaefolia</name>
    <dbReference type="NCBI Taxonomy" id="1490495"/>
    <lineage>
        <taxon>Eukaryota</taxon>
        <taxon>Sar</taxon>
        <taxon>Stramenopiles</taxon>
        <taxon>Oomycota</taxon>
        <taxon>Peronosporomycetes</taxon>
        <taxon>Peronosporales</taxon>
        <taxon>Peronosporaceae</taxon>
        <taxon>Phytophthora</taxon>
    </lineage>
</organism>
<keyword evidence="1" id="KW-0472">Membrane</keyword>
<dbReference type="EMBL" id="BSXT01001287">
    <property type="protein sequence ID" value="GMF40786.1"/>
    <property type="molecule type" value="Genomic_DNA"/>
</dbReference>
<accession>A0A9W6XJP1</accession>
<evidence type="ECO:0000256" key="1">
    <source>
        <dbReference type="SAM" id="Phobius"/>
    </source>
</evidence>
<gene>
    <name evidence="2" type="ORF">Pfra01_001264500</name>
</gene>
<dbReference type="Proteomes" id="UP001165121">
    <property type="component" value="Unassembled WGS sequence"/>
</dbReference>
<reference evidence="2" key="1">
    <citation type="submission" date="2023-04" db="EMBL/GenBank/DDBJ databases">
        <title>Phytophthora fragariaefolia NBRC 109709.</title>
        <authorList>
            <person name="Ichikawa N."/>
            <person name="Sato H."/>
            <person name="Tonouchi N."/>
        </authorList>
    </citation>
    <scope>NUCLEOTIDE SEQUENCE</scope>
    <source>
        <strain evidence="2">NBRC 109709</strain>
    </source>
</reference>
<sequence length="94" mass="10085">MTNERVAGCGVNSFELQGPALASAYWDSKWEVVKGGVPSQLRTQKKDPSTGLATLCGILWSCLAWLVPTTALVSRYLNGLEGSMARTPLLIMGN</sequence>
<proteinExistence type="predicted"/>
<evidence type="ECO:0000313" key="3">
    <source>
        <dbReference type="Proteomes" id="UP001165121"/>
    </source>
</evidence>
<name>A0A9W6XJP1_9STRA</name>
<dbReference type="AlphaFoldDB" id="A0A9W6XJP1"/>